<gene>
    <name evidence="5" type="ORF">ACFP73_02355</name>
</gene>
<dbReference type="PANTHER" id="PTHR30146">
    <property type="entry name" value="LACI-RELATED TRANSCRIPTIONAL REPRESSOR"/>
    <property type="match status" value="1"/>
</dbReference>
<protein>
    <submittedName>
        <fullName evidence="5">LacI family DNA-binding transcriptional regulator</fullName>
    </submittedName>
</protein>
<dbReference type="Gene3D" id="1.10.260.40">
    <property type="entry name" value="lambda repressor-like DNA-binding domains"/>
    <property type="match status" value="1"/>
</dbReference>
<reference evidence="6" key="1">
    <citation type="journal article" date="2019" name="Int. J. Syst. Evol. Microbiol.">
        <title>The Global Catalogue of Microorganisms (GCM) 10K type strain sequencing project: providing services to taxonomists for standard genome sequencing and annotation.</title>
        <authorList>
            <consortium name="The Broad Institute Genomics Platform"/>
            <consortium name="The Broad Institute Genome Sequencing Center for Infectious Disease"/>
            <person name="Wu L."/>
            <person name="Ma J."/>
        </authorList>
    </citation>
    <scope>NUCLEOTIDE SEQUENCE [LARGE SCALE GENOMIC DNA]</scope>
    <source>
        <strain evidence="6">CGMCC 4.1530</strain>
    </source>
</reference>
<comment type="caution">
    <text evidence="5">The sequence shown here is derived from an EMBL/GenBank/DDBJ whole genome shotgun (WGS) entry which is preliminary data.</text>
</comment>
<dbReference type="GO" id="GO:0003677">
    <property type="term" value="F:DNA binding"/>
    <property type="evidence" value="ECO:0007669"/>
    <property type="project" value="UniProtKB-KW"/>
</dbReference>
<organism evidence="5 6">
    <name type="scientific">Tatumella punctata</name>
    <dbReference type="NCBI Taxonomy" id="399969"/>
    <lineage>
        <taxon>Bacteria</taxon>
        <taxon>Pseudomonadati</taxon>
        <taxon>Pseudomonadota</taxon>
        <taxon>Gammaproteobacteria</taxon>
        <taxon>Enterobacterales</taxon>
        <taxon>Erwiniaceae</taxon>
        <taxon>Tatumella</taxon>
    </lineage>
</organism>
<accession>A0ABW1VMA5</accession>
<dbReference type="InterPro" id="IPR010982">
    <property type="entry name" value="Lambda_DNA-bd_dom_sf"/>
</dbReference>
<evidence type="ECO:0000313" key="6">
    <source>
        <dbReference type="Proteomes" id="UP001596215"/>
    </source>
</evidence>
<dbReference type="PANTHER" id="PTHR30146:SF109">
    <property type="entry name" value="HTH-TYPE TRANSCRIPTIONAL REGULATOR GALS"/>
    <property type="match status" value="1"/>
</dbReference>
<dbReference type="RefSeq" id="WP_212707046.1">
    <property type="nucleotide sequence ID" value="NZ_BAAAFW010000050.1"/>
</dbReference>
<keyword evidence="3" id="KW-0804">Transcription</keyword>
<feature type="domain" description="HTH lacI-type" evidence="4">
    <location>
        <begin position="9"/>
        <end position="64"/>
    </location>
</feature>
<dbReference type="Pfam" id="PF13377">
    <property type="entry name" value="Peripla_BP_3"/>
    <property type="match status" value="1"/>
</dbReference>
<evidence type="ECO:0000259" key="4">
    <source>
        <dbReference type="PROSITE" id="PS50932"/>
    </source>
</evidence>
<dbReference type="CDD" id="cd06267">
    <property type="entry name" value="PBP1_LacI_sugar_binding-like"/>
    <property type="match status" value="1"/>
</dbReference>
<keyword evidence="1" id="KW-0805">Transcription regulation</keyword>
<evidence type="ECO:0000313" key="5">
    <source>
        <dbReference type="EMBL" id="MFC6360946.1"/>
    </source>
</evidence>
<dbReference type="InterPro" id="IPR000843">
    <property type="entry name" value="HTH_LacI"/>
</dbReference>
<dbReference type="CDD" id="cd01392">
    <property type="entry name" value="HTH_LacI"/>
    <property type="match status" value="1"/>
</dbReference>
<proteinExistence type="predicted"/>
<dbReference type="Gene3D" id="3.40.50.2300">
    <property type="match status" value="2"/>
</dbReference>
<name>A0ABW1VMA5_9GAMM</name>
<dbReference type="EMBL" id="JBHSUC010000002">
    <property type="protein sequence ID" value="MFC6360946.1"/>
    <property type="molecule type" value="Genomic_DNA"/>
</dbReference>
<sequence length="336" mass="36552">MQPRANRRVTREEVARLAGTSVAVVSYVVNDGPRPVAEATRQRVLQAIKDTGYQPNGIARALASGTTRTFGAIVPNIANPFVAALAHELLQESMKYGHVMLLGDSGDSSQQEREVVLSLLNRQTDGLIYISVDRHPYSDLIRQHGTPVVMLDGVSPAAGIAVLRVDERRAAKDVTLHLLSHGYQRVGVISGPLSMLNTRDRLAGWRDAMDSYRLPVNDSWIVPADYTREGGYLAARQLLAEKQYPDALFVCNEPMAIGCLRALAEQGINVPDDLALVCFNGTDQAAYHQPSLTCVRQPIASIASSALKILREWQGGGGLTESQYFLQTGRSCGCVL</sequence>
<evidence type="ECO:0000256" key="2">
    <source>
        <dbReference type="ARBA" id="ARBA00023125"/>
    </source>
</evidence>
<dbReference type="SUPFAM" id="SSF53822">
    <property type="entry name" value="Periplasmic binding protein-like I"/>
    <property type="match status" value="1"/>
</dbReference>
<dbReference type="PROSITE" id="PS50932">
    <property type="entry name" value="HTH_LACI_2"/>
    <property type="match status" value="1"/>
</dbReference>
<evidence type="ECO:0000256" key="3">
    <source>
        <dbReference type="ARBA" id="ARBA00023163"/>
    </source>
</evidence>
<dbReference type="InterPro" id="IPR046335">
    <property type="entry name" value="LacI/GalR-like_sensor"/>
</dbReference>
<keyword evidence="2 5" id="KW-0238">DNA-binding</keyword>
<dbReference type="SMART" id="SM00354">
    <property type="entry name" value="HTH_LACI"/>
    <property type="match status" value="1"/>
</dbReference>
<dbReference type="Proteomes" id="UP001596215">
    <property type="component" value="Unassembled WGS sequence"/>
</dbReference>
<dbReference type="SUPFAM" id="SSF47413">
    <property type="entry name" value="lambda repressor-like DNA-binding domains"/>
    <property type="match status" value="1"/>
</dbReference>
<dbReference type="InterPro" id="IPR028082">
    <property type="entry name" value="Peripla_BP_I"/>
</dbReference>
<evidence type="ECO:0000256" key="1">
    <source>
        <dbReference type="ARBA" id="ARBA00023015"/>
    </source>
</evidence>
<dbReference type="Pfam" id="PF00356">
    <property type="entry name" value="LacI"/>
    <property type="match status" value="1"/>
</dbReference>
<keyword evidence="6" id="KW-1185">Reference proteome</keyword>